<evidence type="ECO:0000313" key="3">
    <source>
        <dbReference type="Proteomes" id="UP000547058"/>
    </source>
</evidence>
<organism evidence="2 3">
    <name type="scientific">Stenotrophomonas tumulicola</name>
    <dbReference type="NCBI Taxonomy" id="1685415"/>
    <lineage>
        <taxon>Bacteria</taxon>
        <taxon>Pseudomonadati</taxon>
        <taxon>Pseudomonadota</taxon>
        <taxon>Gammaproteobacteria</taxon>
        <taxon>Lysobacterales</taxon>
        <taxon>Lysobacteraceae</taxon>
        <taxon>Stenotrophomonas</taxon>
    </lineage>
</organism>
<accession>A0A7W3IHM7</accession>
<gene>
    <name evidence="2" type="ORF">H4O11_06110</name>
</gene>
<dbReference type="InterPro" id="IPR021455">
    <property type="entry name" value="DUF3106"/>
</dbReference>
<feature type="signal peptide" evidence="1">
    <location>
        <begin position="1"/>
        <end position="21"/>
    </location>
</feature>
<dbReference type="RefSeq" id="WP_182338844.1">
    <property type="nucleotide sequence ID" value="NZ_JACGXS010000002.1"/>
</dbReference>
<keyword evidence="1" id="KW-0732">Signal</keyword>
<comment type="caution">
    <text evidence="2">The sequence shown here is derived from an EMBL/GenBank/DDBJ whole genome shotgun (WGS) entry which is preliminary data.</text>
</comment>
<evidence type="ECO:0000256" key="1">
    <source>
        <dbReference type="SAM" id="SignalP"/>
    </source>
</evidence>
<dbReference type="Pfam" id="PF11304">
    <property type="entry name" value="DUF3106"/>
    <property type="match status" value="1"/>
</dbReference>
<name>A0A7W3IHM7_9GAMM</name>
<reference evidence="2 3" key="1">
    <citation type="submission" date="2020-08" db="EMBL/GenBank/DDBJ databases">
        <title>Stenotrophomonas tumulicola JCM 30961.</title>
        <authorList>
            <person name="Deng Y."/>
        </authorList>
    </citation>
    <scope>NUCLEOTIDE SEQUENCE [LARGE SCALE GENOMIC DNA]</scope>
    <source>
        <strain evidence="2 3">JCM 30961</strain>
    </source>
</reference>
<dbReference type="AlphaFoldDB" id="A0A7W3IHM7"/>
<keyword evidence="3" id="KW-1185">Reference proteome</keyword>
<protein>
    <submittedName>
        <fullName evidence="2">DUF3106 domain-containing protein</fullName>
    </submittedName>
</protein>
<dbReference type="EMBL" id="JACGXS010000002">
    <property type="protein sequence ID" value="MBA8681381.1"/>
    <property type="molecule type" value="Genomic_DNA"/>
</dbReference>
<evidence type="ECO:0000313" key="2">
    <source>
        <dbReference type="EMBL" id="MBA8681381.1"/>
    </source>
</evidence>
<sequence length="192" mass="21397">MSFVSPRLPCLLLAALLPAFAAMATPDRNVIPVQAAGVSPLPSGPAVPQWRQLSPAQKRERRMQYAAWRAMGEGERQRVRTAAARFQALPADRQQSLREQFNAQDQAFRDGWRLGPLLGEHFSRLQGMFGFVPAEQREATLAVLRQLNPAQVSQLTLVAQRTPPQERDAVRTEFLAVAPAQRDAWLARQVGH</sequence>
<proteinExistence type="predicted"/>
<dbReference type="Proteomes" id="UP000547058">
    <property type="component" value="Unassembled WGS sequence"/>
</dbReference>
<feature type="chain" id="PRO_5031555778" evidence="1">
    <location>
        <begin position="22"/>
        <end position="192"/>
    </location>
</feature>